<evidence type="ECO:0000256" key="3">
    <source>
        <dbReference type="SAM" id="MobiDB-lite"/>
    </source>
</evidence>
<accession>A0A4P9ZNN2</accession>
<evidence type="ECO:0000259" key="4">
    <source>
        <dbReference type="Pfam" id="PF12928"/>
    </source>
</evidence>
<comment type="similarity">
    <text evidence="1">Belongs to the SEN54 family.</text>
</comment>
<dbReference type="STRING" id="215637.A0A4P9ZNN2"/>
<dbReference type="EMBL" id="ML003463">
    <property type="protein sequence ID" value="RKP33920.1"/>
    <property type="molecule type" value="Genomic_DNA"/>
</dbReference>
<evidence type="ECO:0000313" key="5">
    <source>
        <dbReference type="EMBL" id="RKP33920.1"/>
    </source>
</evidence>
<feature type="compositionally biased region" description="Low complexity" evidence="3">
    <location>
        <begin position="148"/>
        <end position="161"/>
    </location>
</feature>
<feature type="domain" description="tRNA-splicing endonuclease subunit Sen54 N-terminal" evidence="4">
    <location>
        <begin position="7"/>
        <end position="62"/>
    </location>
</feature>
<evidence type="ECO:0000256" key="2">
    <source>
        <dbReference type="ARBA" id="ARBA00022694"/>
    </source>
</evidence>
<protein>
    <recommendedName>
        <fullName evidence="4">tRNA-splicing endonuclease subunit Sen54 N-terminal domain-containing protein</fullName>
    </recommendedName>
</protein>
<dbReference type="InterPro" id="IPR024336">
    <property type="entry name" value="tRNA_splic_suSen54_N"/>
</dbReference>
<dbReference type="PANTHER" id="PTHR21027:SF1">
    <property type="entry name" value="TRNA-SPLICING ENDONUCLEASE SUBUNIT SEN54"/>
    <property type="match status" value="1"/>
</dbReference>
<organism evidence="5 6">
    <name type="scientific">Dimargaris cristalligena</name>
    <dbReference type="NCBI Taxonomy" id="215637"/>
    <lineage>
        <taxon>Eukaryota</taxon>
        <taxon>Fungi</taxon>
        <taxon>Fungi incertae sedis</taxon>
        <taxon>Zoopagomycota</taxon>
        <taxon>Kickxellomycotina</taxon>
        <taxon>Dimargaritomycetes</taxon>
        <taxon>Dimargaritales</taxon>
        <taxon>Dimargaritaceae</taxon>
        <taxon>Dimargaris</taxon>
    </lineage>
</organism>
<reference evidence="6" key="1">
    <citation type="journal article" date="2018" name="Nat. Microbiol.">
        <title>Leveraging single-cell genomics to expand the fungal tree of life.</title>
        <authorList>
            <person name="Ahrendt S.R."/>
            <person name="Quandt C.A."/>
            <person name="Ciobanu D."/>
            <person name="Clum A."/>
            <person name="Salamov A."/>
            <person name="Andreopoulos B."/>
            <person name="Cheng J.F."/>
            <person name="Woyke T."/>
            <person name="Pelin A."/>
            <person name="Henrissat B."/>
            <person name="Reynolds N.K."/>
            <person name="Benny G.L."/>
            <person name="Smith M.E."/>
            <person name="James T.Y."/>
            <person name="Grigoriev I.V."/>
        </authorList>
    </citation>
    <scope>NUCLEOTIDE SEQUENCE [LARGE SCALE GENOMIC DNA]</scope>
    <source>
        <strain evidence="6">RSA 468</strain>
    </source>
</reference>
<dbReference type="AlphaFoldDB" id="A0A4P9ZNN2"/>
<feature type="region of interest" description="Disordered" evidence="3">
    <location>
        <begin position="148"/>
        <end position="179"/>
    </location>
</feature>
<dbReference type="GO" id="GO:0000214">
    <property type="term" value="C:tRNA-intron endonuclease complex"/>
    <property type="evidence" value="ECO:0007669"/>
    <property type="project" value="TreeGrafter"/>
</dbReference>
<evidence type="ECO:0000313" key="6">
    <source>
        <dbReference type="Proteomes" id="UP000268162"/>
    </source>
</evidence>
<keyword evidence="2" id="KW-0819">tRNA processing</keyword>
<proteinExistence type="inferred from homology"/>
<evidence type="ECO:0000256" key="1">
    <source>
        <dbReference type="ARBA" id="ARBA00005736"/>
    </source>
</evidence>
<dbReference type="InterPro" id="IPR024337">
    <property type="entry name" value="tRNA_splic_suSen54"/>
</dbReference>
<dbReference type="PANTHER" id="PTHR21027">
    <property type="entry name" value="TRNA-SPLICING ENDONUCLEASE SUBUNIT SEN54"/>
    <property type="match status" value="1"/>
</dbReference>
<keyword evidence="6" id="KW-1185">Reference proteome</keyword>
<name>A0A4P9ZNN2_9FUNG</name>
<dbReference type="GO" id="GO:0000379">
    <property type="term" value="P:tRNA-type intron splice site recognition and cleavage"/>
    <property type="evidence" value="ECO:0007669"/>
    <property type="project" value="TreeGrafter"/>
</dbReference>
<dbReference type="Proteomes" id="UP000268162">
    <property type="component" value="Unassembled WGS sequence"/>
</dbReference>
<sequence>MQTPRLLKSHSEALWLPRDGLAFVYTVRGNLSSTLGFTYRGHIYLNPEEALFEAERGALSLRLYPANRDFEPPTALSDPNPHLYRQLHLPECYQFLLHRRVANFSMPLFQTYSYLRRLGYVAIRSWVYSLHLRRMILAQSSADEASSLSSMDSEGLSPSLSPTVASSGALSDHDLADEPPLDDRAQVSIYRPIIEPILRAVSWLGLYTNWRHAPPLLSRPLIRSNADIYRRLNIVPYSSLKTLLPLVTSPRQVSPETGSPFFSELERLSHVHFCVYKPSSSFKKKQLQGPDYRLFVQSLNDQESTLADYQRKFQDANFPTAISLAIVENGGIVFLTIGDKPIEQLHHDQPALRSRLLS</sequence>
<dbReference type="Pfam" id="PF12928">
    <property type="entry name" value="tRNA_int_end_N2"/>
    <property type="match status" value="1"/>
</dbReference>
<gene>
    <name evidence="5" type="ORF">BJ085DRAFT_36659</name>
</gene>